<feature type="compositionally biased region" description="Basic and acidic residues" evidence="1">
    <location>
        <begin position="498"/>
        <end position="507"/>
    </location>
</feature>
<evidence type="ECO:0000256" key="1">
    <source>
        <dbReference type="SAM" id="MobiDB-lite"/>
    </source>
</evidence>
<feature type="region of interest" description="Disordered" evidence="1">
    <location>
        <begin position="613"/>
        <end position="644"/>
    </location>
</feature>
<feature type="compositionally biased region" description="Low complexity" evidence="1">
    <location>
        <begin position="614"/>
        <end position="644"/>
    </location>
</feature>
<accession>A0A376BBQ4</accession>
<proteinExistence type="predicted"/>
<feature type="region of interest" description="Disordered" evidence="1">
    <location>
        <begin position="122"/>
        <end position="141"/>
    </location>
</feature>
<keyword evidence="3" id="KW-1185">Reference proteome</keyword>
<name>A0A376BBQ4_9ASCO</name>
<feature type="compositionally biased region" description="Low complexity" evidence="1">
    <location>
        <begin position="441"/>
        <end position="451"/>
    </location>
</feature>
<feature type="compositionally biased region" description="Low complexity" evidence="1">
    <location>
        <begin position="386"/>
        <end position="431"/>
    </location>
</feature>
<protein>
    <submittedName>
        <fullName evidence="2">Uncharacterized protein</fullName>
    </submittedName>
</protein>
<feature type="compositionally biased region" description="Acidic residues" evidence="1">
    <location>
        <begin position="298"/>
        <end position="309"/>
    </location>
</feature>
<feature type="compositionally biased region" description="Low complexity" evidence="1">
    <location>
        <begin position="198"/>
        <end position="210"/>
    </location>
</feature>
<feature type="compositionally biased region" description="Polar residues" evidence="1">
    <location>
        <begin position="324"/>
        <end position="346"/>
    </location>
</feature>
<feature type="region of interest" description="Disordered" evidence="1">
    <location>
        <begin position="147"/>
        <end position="221"/>
    </location>
</feature>
<reference evidence="3" key="1">
    <citation type="submission" date="2018-06" db="EMBL/GenBank/DDBJ databases">
        <authorList>
            <person name="Guldener U."/>
        </authorList>
    </citation>
    <scope>NUCLEOTIDE SEQUENCE [LARGE SCALE GENOMIC DNA]</scope>
    <source>
        <strain evidence="3">UTAD17</strain>
    </source>
</reference>
<dbReference type="AlphaFoldDB" id="A0A376BBQ4"/>
<feature type="region of interest" description="Disordered" evidence="1">
    <location>
        <begin position="368"/>
        <end position="471"/>
    </location>
</feature>
<evidence type="ECO:0000313" key="3">
    <source>
        <dbReference type="Proteomes" id="UP000262825"/>
    </source>
</evidence>
<organism evidence="2 3">
    <name type="scientific">Saccharomycodes ludwigii</name>
    <dbReference type="NCBI Taxonomy" id="36035"/>
    <lineage>
        <taxon>Eukaryota</taxon>
        <taxon>Fungi</taxon>
        <taxon>Dikarya</taxon>
        <taxon>Ascomycota</taxon>
        <taxon>Saccharomycotina</taxon>
        <taxon>Saccharomycetes</taxon>
        <taxon>Saccharomycodales</taxon>
        <taxon>Saccharomycodaceae</taxon>
        <taxon>Saccharomycodes</taxon>
    </lineage>
</organism>
<sequence length="644" mass="71639">MAHPYTSNLSPEKEKEIADKIIQRAELARMTRQLKVGLSKVQSPKKAAIKQQQQMLMSKEFPLKRRKQDVNMINSKEVTKNYDHDYENNLSPLKKFKHFKRRNSGCTNDDVGTLNDYNNGTYNGINNNNNNSNNNNNNRSRVNSIVNISSNNSNDLPSFQFPPSTPKRNNGNKTTKTKKDQRNNNTVTGDGRVDHNSDNNSNNIEITDNNDNLDNEDDTQDLSDLGADLLMYLASSPYSTMKQPEYTNILNDNNNTNNNTNTIPMTPLRVDGNSKASTKMKKKEIKQNGTSSISDNIENTDDTEEEEERKEEKEKEKEKEATRVNYNNFMKNATPGGNNSNEFDSPSVYTQLMMSSPTRNAQLISTVPETPGMANTSNNNERKRNNSMNNNCGTTNNTTNNNNNNSNNIKTENNKINDNQNDNTSNNGTNKVFPAEDYKNNVKNGKNNISKNKNKNDTKEKDGNLPINDMISLSDTPNVKYNTMSNTTVTNTNTDGEASERSKRNNSIEDNNGTLLLPPKSTNTIVPVTTTTSINNKISKFASPKTPRTRFDTGLGVTSTSTGITPFLLKTPNFNMGDYMHNLFSPSPRITTSIMGNGIVPNAATSTVTSMALNTNSNNNVNNNSGINNNNSNGNNNNSINDTT</sequence>
<dbReference type="Proteomes" id="UP000262825">
    <property type="component" value="Unassembled WGS sequence"/>
</dbReference>
<feature type="compositionally biased region" description="Basic and acidic residues" evidence="1">
    <location>
        <begin position="310"/>
        <end position="322"/>
    </location>
</feature>
<feature type="compositionally biased region" description="Basic and acidic residues" evidence="1">
    <location>
        <begin position="454"/>
        <end position="463"/>
    </location>
</feature>
<feature type="compositionally biased region" description="Polar residues" evidence="1">
    <location>
        <begin position="287"/>
        <end position="297"/>
    </location>
</feature>
<feature type="region of interest" description="Disordered" evidence="1">
    <location>
        <begin position="486"/>
        <end position="522"/>
    </location>
</feature>
<evidence type="ECO:0000313" key="2">
    <source>
        <dbReference type="EMBL" id="SSD62057.1"/>
    </source>
</evidence>
<feature type="compositionally biased region" description="Low complexity" evidence="1">
    <location>
        <begin position="251"/>
        <end position="262"/>
    </location>
</feature>
<dbReference type="EMBL" id="UFAJ01001097">
    <property type="protein sequence ID" value="SSD62057.1"/>
    <property type="molecule type" value="Genomic_DNA"/>
</dbReference>
<feature type="region of interest" description="Disordered" evidence="1">
    <location>
        <begin position="251"/>
        <end position="346"/>
    </location>
</feature>
<feature type="compositionally biased region" description="Acidic residues" evidence="1">
    <location>
        <begin position="211"/>
        <end position="221"/>
    </location>
</feature>
<gene>
    <name evidence="2" type="ORF">SCODWIG_03819</name>
</gene>
<dbReference type="VEuPathDB" id="FungiDB:SCODWIG_03819"/>